<dbReference type="Proteomes" id="UP001174136">
    <property type="component" value="Unassembled WGS sequence"/>
</dbReference>
<dbReference type="GO" id="GO:0003950">
    <property type="term" value="F:NAD+ poly-ADP-ribosyltransferase activity"/>
    <property type="evidence" value="ECO:0007669"/>
    <property type="project" value="TreeGrafter"/>
</dbReference>
<keyword evidence="5 7" id="KW-0521">NADP</keyword>
<evidence type="ECO:0000256" key="6">
    <source>
        <dbReference type="ARBA" id="ARBA00047597"/>
    </source>
</evidence>
<comment type="catalytic activity">
    <reaction evidence="6 7">
        <text>L-arginyl-[protein] + NAD(+) = N(omega)-(ADP-D-ribosyl)-L-arginyl-[protein] + nicotinamide + H(+)</text>
        <dbReference type="Rhea" id="RHEA:19149"/>
        <dbReference type="Rhea" id="RHEA-COMP:10532"/>
        <dbReference type="Rhea" id="RHEA-COMP:15087"/>
        <dbReference type="ChEBI" id="CHEBI:15378"/>
        <dbReference type="ChEBI" id="CHEBI:17154"/>
        <dbReference type="ChEBI" id="CHEBI:29965"/>
        <dbReference type="ChEBI" id="CHEBI:57540"/>
        <dbReference type="ChEBI" id="CHEBI:142554"/>
        <dbReference type="EC" id="2.4.2.31"/>
    </reaction>
</comment>
<dbReference type="GO" id="GO:0016779">
    <property type="term" value="F:nucleotidyltransferase activity"/>
    <property type="evidence" value="ECO:0007669"/>
    <property type="project" value="UniProtKB-KW"/>
</dbReference>
<gene>
    <name evidence="8" type="primary">Art5_0</name>
    <name evidence="8" type="ORF">N1851_011786</name>
</gene>
<keyword evidence="9" id="KW-1185">Reference proteome</keyword>
<evidence type="ECO:0000256" key="2">
    <source>
        <dbReference type="ARBA" id="ARBA00022676"/>
    </source>
</evidence>
<feature type="chain" id="PRO_5041490186" description="NAD(P)(+)--arginine ADP-ribosyltransferase" evidence="7">
    <location>
        <begin position="28"/>
        <end position="303"/>
    </location>
</feature>
<reference evidence="8" key="1">
    <citation type="journal article" date="2023" name="Front. Mar. Sci.">
        <title>A new Merluccius polli reference genome to investigate the effects of global change in West African waters.</title>
        <authorList>
            <person name="Mateo J.L."/>
            <person name="Blanco-Fernandez C."/>
            <person name="Garcia-Vazquez E."/>
            <person name="Machado-Schiaffino G."/>
        </authorList>
    </citation>
    <scope>NUCLEOTIDE SEQUENCE</scope>
    <source>
        <strain evidence="8">C29</strain>
        <tissue evidence="8">Fin</tissue>
    </source>
</reference>
<keyword evidence="2 7" id="KW-0328">Glycosyltransferase</keyword>
<dbReference type="GO" id="GO:0106274">
    <property type="term" value="F:NAD+-protein-arginine ADP-ribosyltransferase activity"/>
    <property type="evidence" value="ECO:0007669"/>
    <property type="project" value="UniProtKB-EC"/>
</dbReference>
<accession>A0AA47MX64</accession>
<sequence>MVYRGKMKAYLLMFAPVFLLPCWMLSAGCWQTIPLNMVPDAVDDMYSGCTKEMEERVNKEYFKKELVGKFKTAWQNAAQCANRPKAIGDEALTKNHLKAICAYTSDDVYEDFNYAVRTGGSTYGSSFKYHSLHFWLTSAIQILKRNQQCHTTYRRVSRAFEGKVNDIIRFGVFASSSYDTDLSWFGRQTCYQITTCYGAYLRRYSSLGTAEREVLIPPYEKFKITHKYTSPHQFSGLTDCRVVFVLKSVEYQSNLNCKAAKNSNASSRPLRSSGTGLLVVPWVRTETDREAAFSVHGPACHRS</sequence>
<evidence type="ECO:0000256" key="1">
    <source>
        <dbReference type="ARBA" id="ARBA00009558"/>
    </source>
</evidence>
<dbReference type="PANTHER" id="PTHR10339:SF29">
    <property type="entry name" value="NAD(P)(+)--ARGININE ADP-RIBOSYLTRANSFERASE"/>
    <property type="match status" value="1"/>
</dbReference>
<evidence type="ECO:0000256" key="7">
    <source>
        <dbReference type="RuleBase" id="RU361228"/>
    </source>
</evidence>
<proteinExistence type="inferred from homology"/>
<dbReference type="PROSITE" id="PS51996">
    <property type="entry name" value="TR_MART"/>
    <property type="match status" value="1"/>
</dbReference>
<dbReference type="InterPro" id="IPR000768">
    <property type="entry name" value="ART"/>
</dbReference>
<dbReference type="FunFam" id="3.90.176.10:FF:000003">
    <property type="entry name" value="NAD(P)(+)--arginine ADP-ribosyltransferase"/>
    <property type="match status" value="1"/>
</dbReference>
<keyword evidence="3 7" id="KW-0808">Transferase</keyword>
<organism evidence="8 9">
    <name type="scientific">Merluccius polli</name>
    <name type="common">Benguela hake</name>
    <name type="synonym">Merluccius cadenati</name>
    <dbReference type="NCBI Taxonomy" id="89951"/>
    <lineage>
        <taxon>Eukaryota</taxon>
        <taxon>Metazoa</taxon>
        <taxon>Chordata</taxon>
        <taxon>Craniata</taxon>
        <taxon>Vertebrata</taxon>
        <taxon>Euteleostomi</taxon>
        <taxon>Actinopterygii</taxon>
        <taxon>Neopterygii</taxon>
        <taxon>Teleostei</taxon>
        <taxon>Neoteleostei</taxon>
        <taxon>Acanthomorphata</taxon>
        <taxon>Zeiogadaria</taxon>
        <taxon>Gadariae</taxon>
        <taxon>Gadiformes</taxon>
        <taxon>Gadoidei</taxon>
        <taxon>Merlucciidae</taxon>
        <taxon>Merluccius</taxon>
    </lineage>
</organism>
<dbReference type="Gene3D" id="3.90.176.10">
    <property type="entry name" value="Toxin ADP-ribosyltransferase, Chain A, domain 1"/>
    <property type="match status" value="1"/>
</dbReference>
<dbReference type="AlphaFoldDB" id="A0AA47MX64"/>
<dbReference type="EMBL" id="JAOPHQ010002056">
    <property type="protein sequence ID" value="KAK0148272.1"/>
    <property type="molecule type" value="Genomic_DNA"/>
</dbReference>
<comment type="caution">
    <text evidence="8">The sequence shown here is derived from an EMBL/GenBank/DDBJ whole genome shotgun (WGS) entry which is preliminary data.</text>
</comment>
<protein>
    <recommendedName>
        <fullName evidence="7">NAD(P)(+)--arginine ADP-ribosyltransferase</fullName>
        <ecNumber evidence="7">2.4.2.31</ecNumber>
    </recommendedName>
    <alternativeName>
        <fullName evidence="7">Mono(ADP-ribosyl)transferase</fullName>
    </alternativeName>
</protein>
<comment type="similarity">
    <text evidence="1 7">Belongs to the Arg-specific ADP-ribosyltransferase family.</text>
</comment>
<dbReference type="Pfam" id="PF01129">
    <property type="entry name" value="ART"/>
    <property type="match status" value="1"/>
</dbReference>
<keyword evidence="4" id="KW-0548">Nucleotidyltransferase</keyword>
<dbReference type="EC" id="2.4.2.31" evidence="7"/>
<evidence type="ECO:0000256" key="5">
    <source>
        <dbReference type="ARBA" id="ARBA00022857"/>
    </source>
</evidence>
<evidence type="ECO:0000313" key="9">
    <source>
        <dbReference type="Proteomes" id="UP001174136"/>
    </source>
</evidence>
<feature type="signal peptide" evidence="7">
    <location>
        <begin position="1"/>
        <end position="27"/>
    </location>
</feature>
<dbReference type="InterPro" id="IPR050999">
    <property type="entry name" value="ADP-ribosyltransferase_ARG"/>
</dbReference>
<evidence type="ECO:0000313" key="8">
    <source>
        <dbReference type="EMBL" id="KAK0148272.1"/>
    </source>
</evidence>
<evidence type="ECO:0000256" key="4">
    <source>
        <dbReference type="ARBA" id="ARBA00022695"/>
    </source>
</evidence>
<dbReference type="SUPFAM" id="SSF56399">
    <property type="entry name" value="ADP-ribosylation"/>
    <property type="match status" value="1"/>
</dbReference>
<dbReference type="PROSITE" id="PS51257">
    <property type="entry name" value="PROKAR_LIPOPROTEIN"/>
    <property type="match status" value="1"/>
</dbReference>
<keyword evidence="7" id="KW-0520">NAD</keyword>
<name>A0AA47MX64_MERPO</name>
<keyword evidence="7" id="KW-0732">Signal</keyword>
<dbReference type="PANTHER" id="PTHR10339">
    <property type="entry name" value="ADP-RIBOSYLTRANSFERASE"/>
    <property type="match status" value="1"/>
</dbReference>
<evidence type="ECO:0000256" key="3">
    <source>
        <dbReference type="ARBA" id="ARBA00022679"/>
    </source>
</evidence>
<dbReference type="PRINTS" id="PR00970">
    <property type="entry name" value="RIBTRNSFRASE"/>
</dbReference>